<feature type="region of interest" description="Disordered" evidence="6">
    <location>
        <begin position="432"/>
        <end position="464"/>
    </location>
</feature>
<keyword evidence="2" id="KW-0805">Transcription regulation</keyword>
<evidence type="ECO:0000259" key="7">
    <source>
        <dbReference type="PROSITE" id="PS51369"/>
    </source>
</evidence>
<keyword evidence="5" id="KW-0539">Nucleus</keyword>
<sequence>MDLKDLTNNNNNKPQTTTAAGASQPHHTHHHQIDENSSPLNMGLISTQPNSTNTTNPITTPQINSSPLNMGLIPTPNSKPPTTKIVPKRPNKDRHTKVDGRGRRIRMPVMCAARVFQLTRELGHKTDGETIQWLLQKAEPDIIAATGTGTIPASFSTQSGSLNSGGVSFSAPPSGAPQYGGLGLAHQQGFSQMLGFHVPLQQQENAHVLVPDYMSREILGIRNDASDDEEGGIENEAMDNYSRKRFRANLFKEDEQLSGDLSSPSSRTVKSCMEDVGASNLRHCNGMMVPATAMWAVAPAASSGTGNMFWMLPFTANGDDGSFDKVPICPFPITGNDGSGLGDDGPSDKEPIGTFPSAQTGKRNARQAPPHFMSKFNGQGTVELQGGDANQLQLGSMSMLQQHQQSCDHFGLGMNETNLGMFGSFDAYPRGGFNIKSEQNEALKRQQHQDSKATDSGEDDENSS</sequence>
<keyword evidence="9" id="KW-1185">Reference proteome</keyword>
<evidence type="ECO:0000256" key="6">
    <source>
        <dbReference type="SAM" id="MobiDB-lite"/>
    </source>
</evidence>
<proteinExistence type="predicted"/>
<comment type="subcellular location">
    <subcellularLocation>
        <location evidence="1">Nucleus</location>
    </subcellularLocation>
</comment>
<dbReference type="GO" id="GO:0005634">
    <property type="term" value="C:nucleus"/>
    <property type="evidence" value="ECO:0007669"/>
    <property type="project" value="UniProtKB-SubCell"/>
</dbReference>
<dbReference type="EMBL" id="JAUIZM010000017">
    <property type="protein sequence ID" value="KAK1352459.1"/>
    <property type="molecule type" value="Genomic_DNA"/>
</dbReference>
<name>A0AAD8LY46_9APIA</name>
<feature type="region of interest" description="Disordered" evidence="6">
    <location>
        <begin position="1"/>
        <end position="98"/>
    </location>
</feature>
<dbReference type="PANTHER" id="PTHR31072">
    <property type="entry name" value="TRANSCRIPTION FACTOR TCP4-RELATED"/>
    <property type="match status" value="1"/>
</dbReference>
<dbReference type="InterPro" id="IPR017887">
    <property type="entry name" value="TF_TCP_subgr"/>
</dbReference>
<keyword evidence="4" id="KW-0804">Transcription</keyword>
<gene>
    <name evidence="8" type="ORF">POM88_053398</name>
</gene>
<dbReference type="PANTHER" id="PTHR31072:SF105">
    <property type="entry name" value="TCP DOMAIN-CONTAINING PROTEIN"/>
    <property type="match status" value="1"/>
</dbReference>
<dbReference type="GO" id="GO:0003700">
    <property type="term" value="F:DNA-binding transcription factor activity"/>
    <property type="evidence" value="ECO:0007669"/>
    <property type="project" value="InterPro"/>
</dbReference>
<dbReference type="PROSITE" id="PS51369">
    <property type="entry name" value="TCP"/>
    <property type="match status" value="1"/>
</dbReference>
<evidence type="ECO:0000256" key="1">
    <source>
        <dbReference type="ARBA" id="ARBA00004123"/>
    </source>
</evidence>
<accession>A0AAD8LY46</accession>
<evidence type="ECO:0000256" key="4">
    <source>
        <dbReference type="ARBA" id="ARBA00023163"/>
    </source>
</evidence>
<dbReference type="InterPro" id="IPR005333">
    <property type="entry name" value="Transcription_factor_TCP"/>
</dbReference>
<dbReference type="Pfam" id="PF03634">
    <property type="entry name" value="TCP"/>
    <property type="match status" value="1"/>
</dbReference>
<comment type="caution">
    <text evidence="8">The sequence shown here is derived from an EMBL/GenBank/DDBJ whole genome shotgun (WGS) entry which is preliminary data.</text>
</comment>
<organism evidence="8 9">
    <name type="scientific">Heracleum sosnowskyi</name>
    <dbReference type="NCBI Taxonomy" id="360622"/>
    <lineage>
        <taxon>Eukaryota</taxon>
        <taxon>Viridiplantae</taxon>
        <taxon>Streptophyta</taxon>
        <taxon>Embryophyta</taxon>
        <taxon>Tracheophyta</taxon>
        <taxon>Spermatophyta</taxon>
        <taxon>Magnoliopsida</taxon>
        <taxon>eudicotyledons</taxon>
        <taxon>Gunneridae</taxon>
        <taxon>Pentapetalae</taxon>
        <taxon>asterids</taxon>
        <taxon>campanulids</taxon>
        <taxon>Apiales</taxon>
        <taxon>Apiaceae</taxon>
        <taxon>Apioideae</taxon>
        <taxon>apioid superclade</taxon>
        <taxon>Tordylieae</taxon>
        <taxon>Tordyliinae</taxon>
        <taxon>Heracleum</taxon>
    </lineage>
</organism>
<feature type="domain" description="TCP" evidence="7">
    <location>
        <begin position="91"/>
        <end position="145"/>
    </location>
</feature>
<evidence type="ECO:0000313" key="9">
    <source>
        <dbReference type="Proteomes" id="UP001237642"/>
    </source>
</evidence>
<dbReference type="Proteomes" id="UP001237642">
    <property type="component" value="Unassembled WGS sequence"/>
</dbReference>
<evidence type="ECO:0000256" key="2">
    <source>
        <dbReference type="ARBA" id="ARBA00023015"/>
    </source>
</evidence>
<reference evidence="8" key="2">
    <citation type="submission" date="2023-05" db="EMBL/GenBank/DDBJ databases">
        <authorList>
            <person name="Schelkunov M.I."/>
        </authorList>
    </citation>
    <scope>NUCLEOTIDE SEQUENCE</scope>
    <source>
        <strain evidence="8">Hsosn_3</strain>
        <tissue evidence="8">Leaf</tissue>
    </source>
</reference>
<dbReference type="GO" id="GO:0043565">
    <property type="term" value="F:sequence-specific DNA binding"/>
    <property type="evidence" value="ECO:0007669"/>
    <property type="project" value="TreeGrafter"/>
</dbReference>
<evidence type="ECO:0000256" key="5">
    <source>
        <dbReference type="ARBA" id="ARBA00023242"/>
    </source>
</evidence>
<keyword evidence="3" id="KW-0238">DNA-binding</keyword>
<evidence type="ECO:0000313" key="8">
    <source>
        <dbReference type="EMBL" id="KAK1352459.1"/>
    </source>
</evidence>
<reference evidence="8" key="1">
    <citation type="submission" date="2023-02" db="EMBL/GenBank/DDBJ databases">
        <title>Genome of toxic invasive species Heracleum sosnowskyi carries increased number of genes despite the absence of recent whole-genome duplications.</title>
        <authorList>
            <person name="Schelkunov M."/>
            <person name="Shtratnikova V."/>
            <person name="Makarenko M."/>
            <person name="Klepikova A."/>
            <person name="Omelchenko D."/>
            <person name="Novikova G."/>
            <person name="Obukhova E."/>
            <person name="Bogdanov V."/>
            <person name="Penin A."/>
            <person name="Logacheva M."/>
        </authorList>
    </citation>
    <scope>NUCLEOTIDE SEQUENCE</scope>
    <source>
        <strain evidence="8">Hsosn_3</strain>
        <tissue evidence="8">Leaf</tissue>
    </source>
</reference>
<evidence type="ECO:0000256" key="3">
    <source>
        <dbReference type="ARBA" id="ARBA00023125"/>
    </source>
</evidence>
<feature type="compositionally biased region" description="Low complexity" evidence="6">
    <location>
        <begin position="45"/>
        <end position="65"/>
    </location>
</feature>
<dbReference type="AlphaFoldDB" id="A0AAD8LY46"/>
<protein>
    <submittedName>
        <fullName evidence="8">TCP domain-containing protein</fullName>
    </submittedName>
</protein>
<feature type="compositionally biased region" description="Basic residues" evidence="6">
    <location>
        <begin position="86"/>
        <end position="95"/>
    </location>
</feature>
<feature type="compositionally biased region" description="Basic and acidic residues" evidence="6">
    <location>
        <begin position="438"/>
        <end position="455"/>
    </location>
</feature>